<name>A0A915JLB8_ROMCU</name>
<proteinExistence type="predicted"/>
<reference evidence="2" key="1">
    <citation type="submission" date="2022-11" db="UniProtKB">
        <authorList>
            <consortium name="WormBaseParasite"/>
        </authorList>
    </citation>
    <scope>IDENTIFICATION</scope>
</reference>
<evidence type="ECO:0000313" key="2">
    <source>
        <dbReference type="WBParaSite" id="nRc.2.0.1.t26877-RA"/>
    </source>
</evidence>
<evidence type="ECO:0000313" key="1">
    <source>
        <dbReference type="Proteomes" id="UP000887565"/>
    </source>
</evidence>
<dbReference type="Proteomes" id="UP000887565">
    <property type="component" value="Unplaced"/>
</dbReference>
<dbReference type="AlphaFoldDB" id="A0A915JLB8"/>
<sequence>MADRLRKKLRRKFELFSENSTEYILITIRTAGDRTDCRRQDQHEEKTEDQFTLAKKVDKETYSALQKSG</sequence>
<organism evidence="1 2">
    <name type="scientific">Romanomermis culicivorax</name>
    <name type="common">Nematode worm</name>
    <dbReference type="NCBI Taxonomy" id="13658"/>
    <lineage>
        <taxon>Eukaryota</taxon>
        <taxon>Metazoa</taxon>
        <taxon>Ecdysozoa</taxon>
        <taxon>Nematoda</taxon>
        <taxon>Enoplea</taxon>
        <taxon>Dorylaimia</taxon>
        <taxon>Mermithida</taxon>
        <taxon>Mermithoidea</taxon>
        <taxon>Mermithidae</taxon>
        <taxon>Romanomermis</taxon>
    </lineage>
</organism>
<dbReference type="WBParaSite" id="nRc.2.0.1.t26877-RA">
    <property type="protein sequence ID" value="nRc.2.0.1.t26877-RA"/>
    <property type="gene ID" value="nRc.2.0.1.g26877"/>
</dbReference>
<accession>A0A915JLB8</accession>
<keyword evidence="1" id="KW-1185">Reference proteome</keyword>
<protein>
    <submittedName>
        <fullName evidence="2">Uncharacterized protein</fullName>
    </submittedName>
</protein>